<feature type="transmembrane region" description="Helical" evidence="1">
    <location>
        <begin position="145"/>
        <end position="168"/>
    </location>
</feature>
<keyword evidence="1" id="KW-0472">Membrane</keyword>
<comment type="caution">
    <text evidence="2">The sequence shown here is derived from an EMBL/GenBank/DDBJ whole genome shotgun (WGS) entry which is preliminary data.</text>
</comment>
<reference evidence="2 3" key="1">
    <citation type="submission" date="2019-03" db="EMBL/GenBank/DDBJ databases">
        <title>Genome sequence of Lentibacillus salicampi ATCC BAA-719.</title>
        <authorList>
            <person name="Maclea K.S."/>
            <person name="Simoes Junior M."/>
        </authorList>
    </citation>
    <scope>NUCLEOTIDE SEQUENCE [LARGE SCALE GENOMIC DNA]</scope>
    <source>
        <strain evidence="2 3">ATCC BAA-719</strain>
    </source>
</reference>
<evidence type="ECO:0000313" key="2">
    <source>
        <dbReference type="EMBL" id="TFJ93086.1"/>
    </source>
</evidence>
<dbReference type="InterPro" id="IPR006938">
    <property type="entry name" value="DUF624"/>
</dbReference>
<accession>A0A4Y9ABB6</accession>
<name>A0A4Y9ABB6_9BACI</name>
<feature type="transmembrane region" description="Helical" evidence="1">
    <location>
        <begin position="174"/>
        <end position="193"/>
    </location>
</feature>
<sequence length="205" mass="24000">MNMFASTLYKIMEWIMRFAYIQLLWIGFTLMGLVILGFFPSTVAMFAIIRGWLRGKTDSRIFPVFWQYYKHDFVKANLFGMPVIAVMLLIGINIFYIQIDMTNYLSWTYMPLFAFMLLCLICLFYLFPVFVHYDLNISGMIKNTLLIMLVSPVQTFLMIVCLTALFLVMRTIPALAFIFGGSIYAFITMWLALHAFNRVERKKQA</sequence>
<evidence type="ECO:0000313" key="3">
    <source>
        <dbReference type="Proteomes" id="UP000298484"/>
    </source>
</evidence>
<organism evidence="2 3">
    <name type="scientific">Lentibacillus salicampi</name>
    <dbReference type="NCBI Taxonomy" id="175306"/>
    <lineage>
        <taxon>Bacteria</taxon>
        <taxon>Bacillati</taxon>
        <taxon>Bacillota</taxon>
        <taxon>Bacilli</taxon>
        <taxon>Bacillales</taxon>
        <taxon>Bacillaceae</taxon>
        <taxon>Lentibacillus</taxon>
    </lineage>
</organism>
<feature type="transmembrane region" description="Helical" evidence="1">
    <location>
        <begin position="109"/>
        <end position="133"/>
    </location>
</feature>
<gene>
    <name evidence="2" type="ORF">E4U82_09055</name>
</gene>
<dbReference type="OrthoDB" id="2182676at2"/>
<keyword evidence="1" id="KW-0812">Transmembrane</keyword>
<proteinExistence type="predicted"/>
<dbReference type="EMBL" id="SRHY01000011">
    <property type="protein sequence ID" value="TFJ93086.1"/>
    <property type="molecule type" value="Genomic_DNA"/>
</dbReference>
<dbReference type="AlphaFoldDB" id="A0A4Y9ABB6"/>
<dbReference type="RefSeq" id="WP_135109880.1">
    <property type="nucleotide sequence ID" value="NZ_SRHY01000011.1"/>
</dbReference>
<feature type="transmembrane region" description="Helical" evidence="1">
    <location>
        <begin position="20"/>
        <end position="53"/>
    </location>
</feature>
<evidence type="ECO:0000256" key="1">
    <source>
        <dbReference type="SAM" id="Phobius"/>
    </source>
</evidence>
<keyword evidence="1" id="KW-1133">Transmembrane helix</keyword>
<keyword evidence="3" id="KW-1185">Reference proteome</keyword>
<protein>
    <submittedName>
        <fullName evidence="2">DUF624 domain-containing protein</fullName>
    </submittedName>
</protein>
<dbReference type="Proteomes" id="UP000298484">
    <property type="component" value="Unassembled WGS sequence"/>
</dbReference>
<feature type="transmembrane region" description="Helical" evidence="1">
    <location>
        <begin position="74"/>
        <end position="97"/>
    </location>
</feature>
<dbReference type="Pfam" id="PF04854">
    <property type="entry name" value="DUF624"/>
    <property type="match status" value="1"/>
</dbReference>